<reference evidence="2 3" key="1">
    <citation type="journal article" date="2015" name="Nat. Commun.">
        <title>Lucilia cuprina genome unlocks parasitic fly biology to underpin future interventions.</title>
        <authorList>
            <person name="Anstead C.A."/>
            <person name="Korhonen P.K."/>
            <person name="Young N.D."/>
            <person name="Hall R.S."/>
            <person name="Jex A.R."/>
            <person name="Murali S.C."/>
            <person name="Hughes D.S."/>
            <person name="Lee S.F."/>
            <person name="Perry T."/>
            <person name="Stroehlein A.J."/>
            <person name="Ansell B.R."/>
            <person name="Breugelmans B."/>
            <person name="Hofmann A."/>
            <person name="Qu J."/>
            <person name="Dugan S."/>
            <person name="Lee S.L."/>
            <person name="Chao H."/>
            <person name="Dinh H."/>
            <person name="Han Y."/>
            <person name="Doddapaneni H.V."/>
            <person name="Worley K.C."/>
            <person name="Muzny D.M."/>
            <person name="Ioannidis P."/>
            <person name="Waterhouse R.M."/>
            <person name="Zdobnov E.M."/>
            <person name="James P.J."/>
            <person name="Bagnall N.H."/>
            <person name="Kotze A.C."/>
            <person name="Gibbs R.A."/>
            <person name="Richards S."/>
            <person name="Batterham P."/>
            <person name="Gasser R.B."/>
        </authorList>
    </citation>
    <scope>NUCLEOTIDE SEQUENCE [LARGE SCALE GENOMIC DNA]</scope>
    <source>
        <strain evidence="2 3">LS</strain>
        <tissue evidence="2">Full body</tissue>
    </source>
</reference>
<dbReference type="AlphaFoldDB" id="A0A0L0C7S5"/>
<evidence type="ECO:0000259" key="1">
    <source>
        <dbReference type="PROSITE" id="PS50175"/>
    </source>
</evidence>
<protein>
    <recommendedName>
        <fullName evidence="1">Peptidase A2 domain-containing protein</fullName>
    </recommendedName>
</protein>
<dbReference type="EMBL" id="JRES01000797">
    <property type="protein sequence ID" value="KNC28307.1"/>
    <property type="molecule type" value="Genomic_DNA"/>
</dbReference>
<comment type="caution">
    <text evidence="2">The sequence shown here is derived from an EMBL/GenBank/DDBJ whole genome shotgun (WGS) entry which is preliminary data.</text>
</comment>
<evidence type="ECO:0000313" key="3">
    <source>
        <dbReference type="Proteomes" id="UP000037069"/>
    </source>
</evidence>
<dbReference type="InterPro" id="IPR001969">
    <property type="entry name" value="Aspartic_peptidase_AS"/>
</dbReference>
<accession>A0A0L0C7S5</accession>
<sequence>MSEFNNSFCEIYNTARLPSLIERFNTQGFIVIQMEKVKFTCLRHFLKVGMYTALFITDRSTGNQFLVDTGADVSLVKLNKSSHMLYAANNSTILTYGTA</sequence>
<organism evidence="2 3">
    <name type="scientific">Lucilia cuprina</name>
    <name type="common">Green bottle fly</name>
    <name type="synonym">Australian sheep blowfly</name>
    <dbReference type="NCBI Taxonomy" id="7375"/>
    <lineage>
        <taxon>Eukaryota</taxon>
        <taxon>Metazoa</taxon>
        <taxon>Ecdysozoa</taxon>
        <taxon>Arthropoda</taxon>
        <taxon>Hexapoda</taxon>
        <taxon>Insecta</taxon>
        <taxon>Pterygota</taxon>
        <taxon>Neoptera</taxon>
        <taxon>Endopterygota</taxon>
        <taxon>Diptera</taxon>
        <taxon>Brachycera</taxon>
        <taxon>Muscomorpha</taxon>
        <taxon>Oestroidea</taxon>
        <taxon>Calliphoridae</taxon>
        <taxon>Luciliinae</taxon>
        <taxon>Lucilia</taxon>
    </lineage>
</organism>
<feature type="domain" description="Peptidase A2" evidence="1">
    <location>
        <begin position="63"/>
        <end position="99"/>
    </location>
</feature>
<dbReference type="PROSITE" id="PS50175">
    <property type="entry name" value="ASP_PROT_RETROV"/>
    <property type="match status" value="1"/>
</dbReference>
<proteinExistence type="predicted"/>
<gene>
    <name evidence="2" type="ORF">FF38_13484</name>
</gene>
<keyword evidence="3" id="KW-1185">Reference proteome</keyword>
<name>A0A0L0C7S5_LUCCU</name>
<dbReference type="InterPro" id="IPR001995">
    <property type="entry name" value="Peptidase_A2_cat"/>
</dbReference>
<dbReference type="PROSITE" id="PS00141">
    <property type="entry name" value="ASP_PROTEASE"/>
    <property type="match status" value="1"/>
</dbReference>
<evidence type="ECO:0000313" key="2">
    <source>
        <dbReference type="EMBL" id="KNC28307.1"/>
    </source>
</evidence>
<dbReference type="GO" id="GO:0004190">
    <property type="term" value="F:aspartic-type endopeptidase activity"/>
    <property type="evidence" value="ECO:0007669"/>
    <property type="project" value="InterPro"/>
</dbReference>
<dbReference type="Proteomes" id="UP000037069">
    <property type="component" value="Unassembled WGS sequence"/>
</dbReference>
<dbReference type="GO" id="GO:0006508">
    <property type="term" value="P:proteolysis"/>
    <property type="evidence" value="ECO:0007669"/>
    <property type="project" value="InterPro"/>
</dbReference>